<dbReference type="AlphaFoldDB" id="A0A6G4XZA9"/>
<dbReference type="RefSeq" id="WP_165337286.1">
    <property type="nucleotide sequence ID" value="NZ_JAAKZW010000501.1"/>
</dbReference>
<sequence length="153" mass="16286">MAILSAAAGEWAGANGFRLMPEDPLDERPATATLALAAGGHLTSLTYTWEHPEDGPQDGLLVIGGGEQAGILTAIWADSWHQKPAPMTLNGRLADDGSVGLDARYAEDWGWHIDLVADGGGLRMRMDNVLPPQYATPETASYPAMVMDLSRSD</sequence>
<organism evidence="1 2">
    <name type="scientific">Streptomyces mesophilus</name>
    <dbReference type="NCBI Taxonomy" id="1775132"/>
    <lineage>
        <taxon>Bacteria</taxon>
        <taxon>Bacillati</taxon>
        <taxon>Actinomycetota</taxon>
        <taxon>Actinomycetes</taxon>
        <taxon>Kitasatosporales</taxon>
        <taxon>Streptomycetaceae</taxon>
        <taxon>Streptomyces</taxon>
    </lineage>
</organism>
<dbReference type="EMBL" id="JAAKZW010000501">
    <property type="protein sequence ID" value="NGO81931.1"/>
    <property type="molecule type" value="Genomic_DNA"/>
</dbReference>
<evidence type="ECO:0008006" key="3">
    <source>
        <dbReference type="Google" id="ProtNLM"/>
    </source>
</evidence>
<comment type="caution">
    <text evidence="1">The sequence shown here is derived from an EMBL/GenBank/DDBJ whole genome shotgun (WGS) entry which is preliminary data.</text>
</comment>
<protein>
    <recommendedName>
        <fullName evidence="3">DUF1579 domain-containing protein</fullName>
    </recommendedName>
</protein>
<keyword evidence="2" id="KW-1185">Reference proteome</keyword>
<proteinExistence type="predicted"/>
<evidence type="ECO:0000313" key="1">
    <source>
        <dbReference type="EMBL" id="NGO81931.1"/>
    </source>
</evidence>
<evidence type="ECO:0000313" key="2">
    <source>
        <dbReference type="Proteomes" id="UP000481109"/>
    </source>
</evidence>
<dbReference type="Proteomes" id="UP000481109">
    <property type="component" value="Unassembled WGS sequence"/>
</dbReference>
<accession>A0A6G4XZA9</accession>
<gene>
    <name evidence="1" type="ORF">G6045_40770</name>
</gene>
<reference evidence="1 2" key="1">
    <citation type="submission" date="2020-02" db="EMBL/GenBank/DDBJ databases">
        <title>Whole-genome analyses of novel actinobacteria.</title>
        <authorList>
            <person name="Sahin N."/>
            <person name="Tokatli A."/>
        </authorList>
    </citation>
    <scope>NUCLEOTIDE SEQUENCE [LARGE SCALE GENOMIC DNA]</scope>
    <source>
        <strain evidence="1 2">YC504</strain>
    </source>
</reference>
<name>A0A6G4XZA9_9ACTN</name>